<reference evidence="1 2" key="1">
    <citation type="submission" date="2019-03" db="EMBL/GenBank/DDBJ databases">
        <title>Draft genome sequences of novel Actinobacteria.</title>
        <authorList>
            <person name="Sahin N."/>
            <person name="Ay H."/>
            <person name="Saygin H."/>
        </authorList>
    </citation>
    <scope>NUCLEOTIDE SEQUENCE [LARGE SCALE GENOMIC DNA]</scope>
    <source>
        <strain evidence="1 2">JCM 13523</strain>
    </source>
</reference>
<protein>
    <submittedName>
        <fullName evidence="1">Phytanoyl-CoA dioxygenase</fullName>
    </submittedName>
</protein>
<dbReference type="PANTHER" id="PTHR20883:SF48">
    <property type="entry name" value="ECTOINE DIOXYGENASE"/>
    <property type="match status" value="1"/>
</dbReference>
<organism evidence="1 2">
    <name type="scientific">Kribbella antibiotica</name>
    <dbReference type="NCBI Taxonomy" id="190195"/>
    <lineage>
        <taxon>Bacteria</taxon>
        <taxon>Bacillati</taxon>
        <taxon>Actinomycetota</taxon>
        <taxon>Actinomycetes</taxon>
        <taxon>Propionibacteriales</taxon>
        <taxon>Kribbellaceae</taxon>
        <taxon>Kribbella</taxon>
    </lineage>
</organism>
<dbReference type="Proteomes" id="UP000295124">
    <property type="component" value="Unassembled WGS sequence"/>
</dbReference>
<dbReference type="Gene3D" id="2.60.120.620">
    <property type="entry name" value="q2cbj1_9rhob like domain"/>
    <property type="match status" value="1"/>
</dbReference>
<gene>
    <name evidence="1" type="ORF">E1263_07915</name>
</gene>
<dbReference type="InterPro" id="IPR008775">
    <property type="entry name" value="Phytyl_CoA_dOase-like"/>
</dbReference>
<keyword evidence="1" id="KW-0223">Dioxygenase</keyword>
<dbReference type="AlphaFoldDB" id="A0A4R4ZT36"/>
<dbReference type="RefSeq" id="WP_132166525.1">
    <property type="nucleotide sequence ID" value="NZ_SMKX01000016.1"/>
</dbReference>
<dbReference type="GO" id="GO:0016706">
    <property type="term" value="F:2-oxoglutarate-dependent dioxygenase activity"/>
    <property type="evidence" value="ECO:0007669"/>
    <property type="project" value="UniProtKB-ARBA"/>
</dbReference>
<dbReference type="PANTHER" id="PTHR20883">
    <property type="entry name" value="PHYTANOYL-COA DIOXYGENASE DOMAIN CONTAINING 1"/>
    <property type="match status" value="1"/>
</dbReference>
<dbReference type="OrthoDB" id="9796766at2"/>
<dbReference type="Pfam" id="PF05721">
    <property type="entry name" value="PhyH"/>
    <property type="match status" value="1"/>
</dbReference>
<sequence length="258" mass="28292">MGISEIAERYHDRGWVVLAEGIDQQTLAELRDSVTRISALEREEVVHETGGEVVRALHGCHRFDDVCARLVRHPRLVDLAEALIGDQVYVYQFKVNLKNPRVGQQWPWHQDFAFWSIEDGMPAPDAVNIAINLDEVHEGNGPLTVLTGSHALGVVGQSGSAASGDWRQHVSADLAHSVPADLAAELATKHQPEQLVGPAGAVAAFHPNIVHSSSDNLSADRRTVLFITYNSIKNVPSRVSRPEFLVDRDTTPVTKLAQ</sequence>
<dbReference type="EMBL" id="SMKX01000016">
    <property type="protein sequence ID" value="TDD61274.1"/>
    <property type="molecule type" value="Genomic_DNA"/>
</dbReference>
<name>A0A4R4ZT36_9ACTN</name>
<accession>A0A4R4ZT36</accession>
<comment type="caution">
    <text evidence="1">The sequence shown here is derived from an EMBL/GenBank/DDBJ whole genome shotgun (WGS) entry which is preliminary data.</text>
</comment>
<evidence type="ECO:0000313" key="1">
    <source>
        <dbReference type="EMBL" id="TDD61274.1"/>
    </source>
</evidence>
<keyword evidence="2" id="KW-1185">Reference proteome</keyword>
<proteinExistence type="predicted"/>
<dbReference type="SUPFAM" id="SSF51197">
    <property type="entry name" value="Clavaminate synthase-like"/>
    <property type="match status" value="1"/>
</dbReference>
<dbReference type="GO" id="GO:0005506">
    <property type="term" value="F:iron ion binding"/>
    <property type="evidence" value="ECO:0007669"/>
    <property type="project" value="UniProtKB-ARBA"/>
</dbReference>
<evidence type="ECO:0000313" key="2">
    <source>
        <dbReference type="Proteomes" id="UP000295124"/>
    </source>
</evidence>
<keyword evidence="1" id="KW-0560">Oxidoreductase</keyword>